<dbReference type="InParanoid" id="A2DYH0"/>
<proteinExistence type="predicted"/>
<evidence type="ECO:0000313" key="1">
    <source>
        <dbReference type="EMBL" id="EAY14505.1"/>
    </source>
</evidence>
<protein>
    <submittedName>
        <fullName evidence="1">Uncharacterized protein</fullName>
    </submittedName>
</protein>
<keyword evidence="2" id="KW-1185">Reference proteome</keyword>
<dbReference type="VEuPathDB" id="TrichDB:TVAGG3_0321340"/>
<evidence type="ECO:0000313" key="2">
    <source>
        <dbReference type="Proteomes" id="UP000001542"/>
    </source>
</evidence>
<accession>A2DYH0</accession>
<organism evidence="1 2">
    <name type="scientific">Trichomonas vaginalis (strain ATCC PRA-98 / G3)</name>
    <dbReference type="NCBI Taxonomy" id="412133"/>
    <lineage>
        <taxon>Eukaryota</taxon>
        <taxon>Metamonada</taxon>
        <taxon>Parabasalia</taxon>
        <taxon>Trichomonadida</taxon>
        <taxon>Trichomonadidae</taxon>
        <taxon>Trichomonas</taxon>
    </lineage>
</organism>
<dbReference type="RefSeq" id="XP_001326728.1">
    <property type="nucleotide sequence ID" value="XM_001326693.1"/>
</dbReference>
<sequence>MTSVDNCYTINNEDPDLLSTTIIFTAKYGYLKCCNLSFNKAIYSSAISLRTTESYCINFSTISNNSNSKQANDIKQDKVCIFSSHILNNSDERLVCLRAAQLVIRKSVIYGNNVSTIFYSENEGRSFYLLNEVYMDKVSTGGNLSISYNNNYRINTYNLSITCPPLPLPMTAPKKMEHVNNAYKK</sequence>
<gene>
    <name evidence="1" type="ORF">TVAG_388350</name>
</gene>
<dbReference type="EMBL" id="DS113269">
    <property type="protein sequence ID" value="EAY14505.1"/>
    <property type="molecule type" value="Genomic_DNA"/>
</dbReference>
<dbReference type="KEGG" id="tva:4772494"/>
<dbReference type="VEuPathDB" id="TrichDB:TVAG_388350"/>
<dbReference type="Proteomes" id="UP000001542">
    <property type="component" value="Unassembled WGS sequence"/>
</dbReference>
<name>A2DYH0_TRIV3</name>
<dbReference type="AlphaFoldDB" id="A2DYH0"/>
<reference evidence="1" key="1">
    <citation type="submission" date="2006-10" db="EMBL/GenBank/DDBJ databases">
        <authorList>
            <person name="Amadeo P."/>
            <person name="Zhao Q."/>
            <person name="Wortman J."/>
            <person name="Fraser-Liggett C."/>
            <person name="Carlton J."/>
        </authorList>
    </citation>
    <scope>NUCLEOTIDE SEQUENCE</scope>
    <source>
        <strain evidence="1">G3</strain>
    </source>
</reference>
<reference evidence="1" key="2">
    <citation type="journal article" date="2007" name="Science">
        <title>Draft genome sequence of the sexually transmitted pathogen Trichomonas vaginalis.</title>
        <authorList>
            <person name="Carlton J.M."/>
            <person name="Hirt R.P."/>
            <person name="Silva J.C."/>
            <person name="Delcher A.L."/>
            <person name="Schatz M."/>
            <person name="Zhao Q."/>
            <person name="Wortman J.R."/>
            <person name="Bidwell S.L."/>
            <person name="Alsmark U.C.M."/>
            <person name="Besteiro S."/>
            <person name="Sicheritz-Ponten T."/>
            <person name="Noel C.J."/>
            <person name="Dacks J.B."/>
            <person name="Foster P.G."/>
            <person name="Simillion C."/>
            <person name="Van de Peer Y."/>
            <person name="Miranda-Saavedra D."/>
            <person name="Barton G.J."/>
            <person name="Westrop G.D."/>
            <person name="Mueller S."/>
            <person name="Dessi D."/>
            <person name="Fiori P.L."/>
            <person name="Ren Q."/>
            <person name="Paulsen I."/>
            <person name="Zhang H."/>
            <person name="Bastida-Corcuera F.D."/>
            <person name="Simoes-Barbosa A."/>
            <person name="Brown M.T."/>
            <person name="Hayes R.D."/>
            <person name="Mukherjee M."/>
            <person name="Okumura C.Y."/>
            <person name="Schneider R."/>
            <person name="Smith A.J."/>
            <person name="Vanacova S."/>
            <person name="Villalvazo M."/>
            <person name="Haas B.J."/>
            <person name="Pertea M."/>
            <person name="Feldblyum T.V."/>
            <person name="Utterback T.R."/>
            <person name="Shu C.L."/>
            <person name="Osoegawa K."/>
            <person name="de Jong P.J."/>
            <person name="Hrdy I."/>
            <person name="Horvathova L."/>
            <person name="Zubacova Z."/>
            <person name="Dolezal P."/>
            <person name="Malik S.B."/>
            <person name="Logsdon J.M. Jr."/>
            <person name="Henze K."/>
            <person name="Gupta A."/>
            <person name="Wang C.C."/>
            <person name="Dunne R.L."/>
            <person name="Upcroft J.A."/>
            <person name="Upcroft P."/>
            <person name="White O."/>
            <person name="Salzberg S.L."/>
            <person name="Tang P."/>
            <person name="Chiu C.-H."/>
            <person name="Lee Y.-S."/>
            <person name="Embley T.M."/>
            <person name="Coombs G.H."/>
            <person name="Mottram J.C."/>
            <person name="Tachezy J."/>
            <person name="Fraser-Liggett C.M."/>
            <person name="Johnson P.J."/>
        </authorList>
    </citation>
    <scope>NUCLEOTIDE SEQUENCE [LARGE SCALE GENOMIC DNA]</scope>
    <source>
        <strain evidence="1">G3</strain>
    </source>
</reference>